<comment type="caution">
    <text evidence="4">The sequence shown here is derived from an EMBL/GenBank/DDBJ whole genome shotgun (WGS) entry which is preliminary data.</text>
</comment>
<dbReference type="EMBL" id="CAMPGE010002644">
    <property type="protein sequence ID" value="CAI2361454.1"/>
    <property type="molecule type" value="Genomic_DNA"/>
</dbReference>
<evidence type="ECO:0000259" key="3">
    <source>
        <dbReference type="Pfam" id="PF00149"/>
    </source>
</evidence>
<protein>
    <recommendedName>
        <fullName evidence="3">Calcineurin-like phosphoesterase domain-containing protein</fullName>
    </recommendedName>
</protein>
<keyword evidence="1" id="KW-0732">Signal</keyword>
<evidence type="ECO:0000256" key="1">
    <source>
        <dbReference type="ARBA" id="ARBA00022729"/>
    </source>
</evidence>
<dbReference type="SUPFAM" id="SSF56300">
    <property type="entry name" value="Metallo-dependent phosphatases"/>
    <property type="match status" value="1"/>
</dbReference>
<dbReference type="PANTHER" id="PTHR22953:SF153">
    <property type="entry name" value="PURPLE ACID PHOSPHATASE"/>
    <property type="match status" value="1"/>
</dbReference>
<dbReference type="AlphaFoldDB" id="A0AAD1X5G1"/>
<keyword evidence="5" id="KW-1185">Reference proteome</keyword>
<evidence type="ECO:0000313" key="5">
    <source>
        <dbReference type="Proteomes" id="UP001295684"/>
    </source>
</evidence>
<proteinExistence type="predicted"/>
<feature type="transmembrane region" description="Helical" evidence="2">
    <location>
        <begin position="26"/>
        <end position="49"/>
    </location>
</feature>
<gene>
    <name evidence="4" type="ORF">ECRASSUSDP1_LOCUS2765</name>
</gene>
<dbReference type="InterPro" id="IPR004843">
    <property type="entry name" value="Calcineurin-like_PHP"/>
</dbReference>
<organism evidence="4 5">
    <name type="scientific">Euplotes crassus</name>
    <dbReference type="NCBI Taxonomy" id="5936"/>
    <lineage>
        <taxon>Eukaryota</taxon>
        <taxon>Sar</taxon>
        <taxon>Alveolata</taxon>
        <taxon>Ciliophora</taxon>
        <taxon>Intramacronucleata</taxon>
        <taxon>Spirotrichea</taxon>
        <taxon>Hypotrichia</taxon>
        <taxon>Euplotida</taxon>
        <taxon>Euplotidae</taxon>
        <taxon>Moneuplotes</taxon>
    </lineage>
</organism>
<name>A0AAD1X5G1_EUPCR</name>
<evidence type="ECO:0000256" key="2">
    <source>
        <dbReference type="SAM" id="Phobius"/>
    </source>
</evidence>
<sequence>MLWKRNDKRGYTKLNRKEDNGDIKFVVAWVICELMFVYSVWCVCVNLASHGFVERTVSGFICILVVLFGLLKILEVKIGLVVESKISLARFFVIPIFLSLGITMTCTGYCECIFNTTVFQHTPGVDSHATTAYERRDLHKICTPSSRVCMVYPTLPSNAGNEVFINFHINPESCEANKCAPIFRYQRYSHGKNNSNWENGTPILGEYELPSSEYTSRDIYTVYLENLEQSSTYRFMIDEPSWKDYQPQIYSYKTFDPENYRIIAAGDIGNQEKAIEMNTNTVSNLEFDLIMVGGDIAYDNNIPTCFYVWDHLLHNIPYGKYDSITNSTRLAAFIMGVGNHDVGVSSFSNGGIPHNAHQPVYKHWFPQQSSVNEVPFLEERKTYFSHSFGDKLLIISLDTQYEVDMDGEQAHWLEETLKNSNHKIKIAQYHGPIYPSCEPEDTHDYWVEDAGKKYWVPLFDKYNVTLVSENHTHSVKRTKKLKGGKEDQTGTVYIGEGNWGCYIHDIGCIDRNPDLQLFSTIDRNIWLIHLGSNLDLKAYNEKNKILDESVVEY</sequence>
<dbReference type="GO" id="GO:0003993">
    <property type="term" value="F:acid phosphatase activity"/>
    <property type="evidence" value="ECO:0007669"/>
    <property type="project" value="InterPro"/>
</dbReference>
<feature type="transmembrane region" description="Helical" evidence="2">
    <location>
        <begin position="55"/>
        <end position="74"/>
    </location>
</feature>
<accession>A0AAD1X5G1</accession>
<feature type="domain" description="Calcineurin-like phosphoesterase" evidence="3">
    <location>
        <begin position="261"/>
        <end position="473"/>
    </location>
</feature>
<keyword evidence="2" id="KW-0472">Membrane</keyword>
<dbReference type="Gene3D" id="3.60.21.10">
    <property type="match status" value="1"/>
</dbReference>
<keyword evidence="2" id="KW-0812">Transmembrane</keyword>
<dbReference type="Proteomes" id="UP001295684">
    <property type="component" value="Unassembled WGS sequence"/>
</dbReference>
<dbReference type="Pfam" id="PF00149">
    <property type="entry name" value="Metallophos"/>
    <property type="match status" value="1"/>
</dbReference>
<dbReference type="PANTHER" id="PTHR22953">
    <property type="entry name" value="ACID PHOSPHATASE RELATED"/>
    <property type="match status" value="1"/>
</dbReference>
<feature type="transmembrane region" description="Helical" evidence="2">
    <location>
        <begin position="86"/>
        <end position="104"/>
    </location>
</feature>
<dbReference type="InterPro" id="IPR039331">
    <property type="entry name" value="PAPs-like"/>
</dbReference>
<reference evidence="4" key="1">
    <citation type="submission" date="2023-07" db="EMBL/GenBank/DDBJ databases">
        <authorList>
            <consortium name="AG Swart"/>
            <person name="Singh M."/>
            <person name="Singh A."/>
            <person name="Seah K."/>
            <person name="Emmerich C."/>
        </authorList>
    </citation>
    <scope>NUCLEOTIDE SEQUENCE</scope>
    <source>
        <strain evidence="4">DP1</strain>
    </source>
</reference>
<keyword evidence="2" id="KW-1133">Transmembrane helix</keyword>
<evidence type="ECO:0000313" key="4">
    <source>
        <dbReference type="EMBL" id="CAI2361454.1"/>
    </source>
</evidence>
<dbReference type="InterPro" id="IPR029052">
    <property type="entry name" value="Metallo-depent_PP-like"/>
</dbReference>